<dbReference type="PANTHER" id="PTHR44068">
    <property type="entry name" value="ZGC:194242"/>
    <property type="match status" value="1"/>
</dbReference>
<comment type="caution">
    <text evidence="6">The sequence shown here is derived from an EMBL/GenBank/DDBJ whole genome shotgun (WGS) entry which is preliminary data.</text>
</comment>
<proteinExistence type="inferred from homology"/>
<gene>
    <name evidence="6" type="ORF">FVE85_8323</name>
</gene>
<dbReference type="Pfam" id="PF08241">
    <property type="entry name" value="Methyltransf_11"/>
    <property type="match status" value="1"/>
</dbReference>
<comment type="similarity">
    <text evidence="4">Belongs to the class I-like SAM-binding methyltransferase superfamily. gTMT family.</text>
</comment>
<accession>A0A5J4YK65</accession>
<dbReference type="GO" id="GO:0008757">
    <property type="term" value="F:S-adenosylmethionine-dependent methyltransferase activity"/>
    <property type="evidence" value="ECO:0007669"/>
    <property type="project" value="InterPro"/>
</dbReference>
<organism evidence="6 7">
    <name type="scientific">Porphyridium purpureum</name>
    <name type="common">Red alga</name>
    <name type="synonym">Porphyridium cruentum</name>
    <dbReference type="NCBI Taxonomy" id="35688"/>
    <lineage>
        <taxon>Eukaryota</taxon>
        <taxon>Rhodophyta</taxon>
        <taxon>Bangiophyceae</taxon>
        <taxon>Porphyridiales</taxon>
        <taxon>Porphyridiaceae</taxon>
        <taxon>Porphyridium</taxon>
    </lineage>
</organism>
<dbReference type="Proteomes" id="UP000324585">
    <property type="component" value="Unassembled WGS sequence"/>
</dbReference>
<dbReference type="Gene3D" id="3.40.50.150">
    <property type="entry name" value="Vaccinia Virus protein VP39"/>
    <property type="match status" value="1"/>
</dbReference>
<dbReference type="AlphaFoldDB" id="A0A5J4YK65"/>
<keyword evidence="3 4" id="KW-0949">S-adenosyl-L-methionine</keyword>
<dbReference type="EMBL" id="VRMN01000011">
    <property type="protein sequence ID" value="KAA8491841.1"/>
    <property type="molecule type" value="Genomic_DNA"/>
</dbReference>
<feature type="region of interest" description="SAM motif III" evidence="4">
    <location>
        <begin position="299"/>
        <end position="308"/>
    </location>
</feature>
<name>A0A5J4YK65_PORPP</name>
<dbReference type="SUPFAM" id="SSF53335">
    <property type="entry name" value="S-adenosyl-L-methionine-dependent methyltransferases"/>
    <property type="match status" value="1"/>
</dbReference>
<dbReference type="InterPro" id="IPR013216">
    <property type="entry name" value="Methyltransf_11"/>
</dbReference>
<evidence type="ECO:0000313" key="6">
    <source>
        <dbReference type="EMBL" id="KAA8491841.1"/>
    </source>
</evidence>
<dbReference type="InterPro" id="IPR029063">
    <property type="entry name" value="SAM-dependent_MTases_sf"/>
</dbReference>
<dbReference type="OrthoDB" id="3885at2759"/>
<reference evidence="7" key="1">
    <citation type="journal article" date="2019" name="Nat. Commun.">
        <title>Expansion of phycobilisome linker gene families in mesophilic red algae.</title>
        <authorList>
            <person name="Lee J."/>
            <person name="Kim D."/>
            <person name="Bhattacharya D."/>
            <person name="Yoon H.S."/>
        </authorList>
    </citation>
    <scope>NUCLEOTIDE SEQUENCE [LARGE SCALE GENOMIC DNA]</scope>
    <source>
        <strain evidence="7">CCMP 1328</strain>
    </source>
</reference>
<keyword evidence="1 4" id="KW-0489">Methyltransferase</keyword>
<evidence type="ECO:0000256" key="4">
    <source>
        <dbReference type="PROSITE-ProRule" id="PRU00914"/>
    </source>
</evidence>
<dbReference type="InterPro" id="IPR025774">
    <property type="entry name" value="PiNMT-like"/>
</dbReference>
<feature type="region of interest" description="SAM motif I" evidence="4">
    <location>
        <begin position="208"/>
        <end position="217"/>
    </location>
</feature>
<evidence type="ECO:0000256" key="3">
    <source>
        <dbReference type="ARBA" id="ARBA00022691"/>
    </source>
</evidence>
<dbReference type="OMA" id="YCLPYVI"/>
<evidence type="ECO:0000256" key="1">
    <source>
        <dbReference type="ARBA" id="ARBA00022603"/>
    </source>
</evidence>
<dbReference type="PANTHER" id="PTHR44068:SF11">
    <property type="entry name" value="GERANYL DIPHOSPHATE 2-C-METHYLTRANSFERASE"/>
    <property type="match status" value="1"/>
</dbReference>
<dbReference type="GO" id="GO:0032259">
    <property type="term" value="P:methylation"/>
    <property type="evidence" value="ECO:0007669"/>
    <property type="project" value="UniProtKB-UniRule"/>
</dbReference>
<sequence length="423" mass="47460">MAFIGLHVLPASSRVRAPASVAVWMEGDRMQQPQQHPTRKRMIRVVLPGAKHQMRVGKEAVVAKGKDRTATRSTVAVAAQAASRLDLAPKQQGWIDVGLQAFFVVFSVLYASMIVKVRRRSQYVKRRAQQRADADEINPKIAKFYDLRSEMWENVWGEHMHHGFYPSGKQSKGVDPKQAQIDMMDRLIQFGGGEKWAVPGSPDAPKSVLDVGCGIGGATRYLARRLPQATVTGVTLSPVQVERGNALNEASMLGTRCKLQIGDAMRLPFADKSFDLVWSLESVEHYPDKMQFFREAFRVLKPGGRLLVAAWCHRECPPALTVNEQYVLLSIYEKYCISYMCSGSELENQALRCGFRALSRDNWTKNVEPFWDDVVKSAFSKKGVEELMRVGPDAVRSALAMRHMIEAFQLDLMAFTTLSARKP</sequence>
<dbReference type="PROSITE" id="PS51581">
    <property type="entry name" value="SAM_GTMT"/>
    <property type="match status" value="1"/>
</dbReference>
<feature type="domain" description="Methyltransferase type 11" evidence="5">
    <location>
        <begin position="209"/>
        <end position="308"/>
    </location>
</feature>
<dbReference type="InterPro" id="IPR050447">
    <property type="entry name" value="Erg6_SMT_methyltransf"/>
</dbReference>
<keyword evidence="2 4" id="KW-0808">Transferase</keyword>
<keyword evidence="7" id="KW-1185">Reference proteome</keyword>
<dbReference type="CDD" id="cd02440">
    <property type="entry name" value="AdoMet_MTases"/>
    <property type="match status" value="1"/>
</dbReference>
<evidence type="ECO:0000313" key="7">
    <source>
        <dbReference type="Proteomes" id="UP000324585"/>
    </source>
</evidence>
<evidence type="ECO:0000259" key="5">
    <source>
        <dbReference type="Pfam" id="PF08241"/>
    </source>
</evidence>
<evidence type="ECO:0000256" key="2">
    <source>
        <dbReference type="ARBA" id="ARBA00022679"/>
    </source>
</evidence>
<feature type="region of interest" description="SAM motif II" evidence="4">
    <location>
        <begin position="272"/>
        <end position="280"/>
    </location>
</feature>
<protein>
    <submittedName>
        <fullName evidence="6">Putative tocopherol O-methyltransferase, chloroplastic</fullName>
    </submittedName>
</protein>